<reference evidence="1" key="1">
    <citation type="submission" date="2014-12" db="EMBL/GenBank/DDBJ databases">
        <title>Insight into the proteome of Arion vulgaris.</title>
        <authorList>
            <person name="Aradska J."/>
            <person name="Bulat T."/>
            <person name="Smidak R."/>
            <person name="Sarate P."/>
            <person name="Gangsoo J."/>
            <person name="Sialana F."/>
            <person name="Bilban M."/>
            <person name="Lubec G."/>
        </authorList>
    </citation>
    <scope>NUCLEOTIDE SEQUENCE</scope>
    <source>
        <tissue evidence="1">Skin</tissue>
    </source>
</reference>
<gene>
    <name evidence="1" type="primary">ORF15337</name>
</gene>
<protein>
    <submittedName>
        <fullName evidence="1">Uncharacterized protein</fullName>
    </submittedName>
</protein>
<accession>A0A0B6Y7E2</accession>
<organism evidence="1">
    <name type="scientific">Arion vulgaris</name>
    <dbReference type="NCBI Taxonomy" id="1028688"/>
    <lineage>
        <taxon>Eukaryota</taxon>
        <taxon>Metazoa</taxon>
        <taxon>Spiralia</taxon>
        <taxon>Lophotrochozoa</taxon>
        <taxon>Mollusca</taxon>
        <taxon>Gastropoda</taxon>
        <taxon>Heterobranchia</taxon>
        <taxon>Euthyneura</taxon>
        <taxon>Panpulmonata</taxon>
        <taxon>Eupulmonata</taxon>
        <taxon>Stylommatophora</taxon>
        <taxon>Helicina</taxon>
        <taxon>Arionoidea</taxon>
        <taxon>Arionidae</taxon>
        <taxon>Arion</taxon>
    </lineage>
</organism>
<evidence type="ECO:0000313" key="1">
    <source>
        <dbReference type="EMBL" id="CEK52054.1"/>
    </source>
</evidence>
<dbReference type="EMBL" id="HACG01005189">
    <property type="protein sequence ID" value="CEK52054.1"/>
    <property type="molecule type" value="Transcribed_RNA"/>
</dbReference>
<name>A0A0B6Y7E2_9EUPU</name>
<dbReference type="AlphaFoldDB" id="A0A0B6Y7E2"/>
<sequence length="51" mass="5911">MVQYHFGTVSAETLKCSLHWRMEHEWAYPMSDDVDLVNQATSQPIKLTDLS</sequence>
<proteinExistence type="predicted"/>